<proteinExistence type="predicted"/>
<dbReference type="RefSeq" id="WP_067522339.1">
    <property type="nucleotide sequence ID" value="NZ_JABELX010000004.1"/>
</dbReference>
<name>A0A849C033_9NOCA</name>
<dbReference type="PANTHER" id="PTHR32309">
    <property type="entry name" value="TYROSINE-PROTEIN KINASE"/>
    <property type="match status" value="1"/>
</dbReference>
<accession>A0A849C033</accession>
<dbReference type="InterPro" id="IPR027417">
    <property type="entry name" value="P-loop_NTPase"/>
</dbReference>
<feature type="region of interest" description="Disordered" evidence="1">
    <location>
        <begin position="452"/>
        <end position="477"/>
    </location>
</feature>
<dbReference type="GO" id="GO:0005886">
    <property type="term" value="C:plasma membrane"/>
    <property type="evidence" value="ECO:0007669"/>
    <property type="project" value="TreeGrafter"/>
</dbReference>
<organism evidence="2 3">
    <name type="scientific">Nocardia uniformis</name>
    <dbReference type="NCBI Taxonomy" id="53432"/>
    <lineage>
        <taxon>Bacteria</taxon>
        <taxon>Bacillati</taxon>
        <taxon>Actinomycetota</taxon>
        <taxon>Actinomycetes</taxon>
        <taxon>Mycobacteriales</taxon>
        <taxon>Nocardiaceae</taxon>
        <taxon>Nocardia</taxon>
    </lineage>
</organism>
<dbReference type="EMBL" id="JABELX010000004">
    <property type="protein sequence ID" value="NNH70796.1"/>
    <property type="molecule type" value="Genomic_DNA"/>
</dbReference>
<dbReference type="PANTHER" id="PTHR32309:SF13">
    <property type="entry name" value="FERRIC ENTEROBACTIN TRANSPORT PROTEIN FEPE"/>
    <property type="match status" value="1"/>
</dbReference>
<dbReference type="AlphaFoldDB" id="A0A849C033"/>
<keyword evidence="3" id="KW-1185">Reference proteome</keyword>
<evidence type="ECO:0008006" key="4">
    <source>
        <dbReference type="Google" id="ProtNLM"/>
    </source>
</evidence>
<dbReference type="Gene3D" id="3.40.50.300">
    <property type="entry name" value="P-loop containing nucleotide triphosphate hydrolases"/>
    <property type="match status" value="1"/>
</dbReference>
<sequence>MTNTLTVVVDRIWQRRLLVVAVALVVLFGAFLTAQGESTTYTSRVLVSAGSTRPPTQDAILAQGYTYYLNDPTYQANLKQTPGFPTDIYGFSAEFVTGSPLFVVQVTAATPEAAKDAAPKVTQAYVDDVNDRLDASRNETTADMTAAMMKVWGDRLAEGDPNAFSAQVQLQQQIDHLNSDQSNRLTIMQSSVGATAQSPGTTRDLATALVGGLLLGCVVALLAGAATRRLYTDYDVVEKTGVRTFDVIPAGGTPARDARREVTLRHLANLIARSNTELPTSVAVVPVSAGVGGDRIARAIAEHRAAQGARAILVNADLRGGDGSGQPGVAEYLRGPISDVWDLATSRGPAGFAEIATGQAGSDPYRLFDRGRVRALIDAIGEIAELAIILVPPISTAPESQIVADLADSTVLVIERGQTTARDVHDAVRAVNQVGAQVLGAVLVDTADRRGPLPRWARRSRPDPAATAPLPEVRTAP</sequence>
<evidence type="ECO:0000313" key="3">
    <source>
        <dbReference type="Proteomes" id="UP000586827"/>
    </source>
</evidence>
<dbReference type="Proteomes" id="UP000586827">
    <property type="component" value="Unassembled WGS sequence"/>
</dbReference>
<reference evidence="2 3" key="1">
    <citation type="submission" date="2020-05" db="EMBL/GenBank/DDBJ databases">
        <title>MicrobeNet Type strains.</title>
        <authorList>
            <person name="Nicholson A.C."/>
        </authorList>
    </citation>
    <scope>NUCLEOTIDE SEQUENCE [LARGE SCALE GENOMIC DNA]</scope>
    <source>
        <strain evidence="2 3">JCM 3224</strain>
    </source>
</reference>
<gene>
    <name evidence="2" type="ORF">HLB23_13125</name>
</gene>
<evidence type="ECO:0000313" key="2">
    <source>
        <dbReference type="EMBL" id="NNH70796.1"/>
    </source>
</evidence>
<comment type="caution">
    <text evidence="2">The sequence shown here is derived from an EMBL/GenBank/DDBJ whole genome shotgun (WGS) entry which is preliminary data.</text>
</comment>
<protein>
    <recommendedName>
        <fullName evidence="4">Mrp family chromosome partitioning ATPase</fullName>
    </recommendedName>
</protein>
<evidence type="ECO:0000256" key="1">
    <source>
        <dbReference type="SAM" id="MobiDB-lite"/>
    </source>
</evidence>
<dbReference type="SUPFAM" id="SSF52540">
    <property type="entry name" value="P-loop containing nucleoside triphosphate hydrolases"/>
    <property type="match status" value="1"/>
</dbReference>
<dbReference type="InterPro" id="IPR050445">
    <property type="entry name" value="Bact_polysacc_biosynth/exp"/>
</dbReference>
<dbReference type="GO" id="GO:0004713">
    <property type="term" value="F:protein tyrosine kinase activity"/>
    <property type="evidence" value="ECO:0007669"/>
    <property type="project" value="TreeGrafter"/>
</dbReference>